<dbReference type="OrthoDB" id="3970464at2759"/>
<gene>
    <name evidence="16" type="ORF">ASPACDRAFT_26359</name>
</gene>
<dbReference type="RefSeq" id="XP_020058153.1">
    <property type="nucleotide sequence ID" value="XM_020199413.1"/>
</dbReference>
<dbReference type="SUPFAM" id="SSF52518">
    <property type="entry name" value="Thiamin diphosphate-binding fold (THDP-binding)"/>
    <property type="match status" value="2"/>
</dbReference>
<protein>
    <recommendedName>
        <fullName evidence="5">Pyruvate decarboxylase</fullName>
        <ecNumber evidence="4">4.1.1.1</ecNumber>
    </recommendedName>
</protein>
<evidence type="ECO:0000256" key="6">
    <source>
        <dbReference type="ARBA" id="ARBA00022723"/>
    </source>
</evidence>
<keyword evidence="10" id="KW-0456">Lyase</keyword>
<evidence type="ECO:0000256" key="12">
    <source>
        <dbReference type="RuleBase" id="RU362132"/>
    </source>
</evidence>
<dbReference type="Pfam" id="PF02775">
    <property type="entry name" value="TPP_enzyme_C"/>
    <property type="match status" value="1"/>
</dbReference>
<dbReference type="InterPro" id="IPR012000">
    <property type="entry name" value="Thiamin_PyroP_enz_cen_dom"/>
</dbReference>
<dbReference type="Gene3D" id="3.40.50.970">
    <property type="match status" value="2"/>
</dbReference>
<dbReference type="Pfam" id="PF02776">
    <property type="entry name" value="TPP_enzyme_N"/>
    <property type="match status" value="1"/>
</dbReference>
<dbReference type="InterPro" id="IPR012001">
    <property type="entry name" value="Thiamin_PyroP_enz_TPP-bd_dom"/>
</dbReference>
<dbReference type="Pfam" id="PF00205">
    <property type="entry name" value="TPP_enzyme_M"/>
    <property type="match status" value="1"/>
</dbReference>
<evidence type="ECO:0000256" key="10">
    <source>
        <dbReference type="ARBA" id="ARBA00023239"/>
    </source>
</evidence>
<sequence length="570" mass="63227">MSSVTLVEYLFTRLRQLGVRSLHGVPGDFNLRLLDYVEPTGLRWVGNANELNAGYAADGYARIKGVGALITTFGVGELSAINAVAGAFAERAAVVHIVGTPSRETQDQRQLVHHTFNDGEYRRFAQMASHVTVAQTRLWDPQTSPAQIDEVLQQCLRHSRPVYIEIPVDMVDQPVLVERLGRPLRLSQLPPVSCSNVVLARIFKRMYSAKRPVIVVDGESRPMGILEQLQRFITTTQWPFWTTAYGKGLLDETTSNCHGVYRGRFDSPEVQAYVNGADLVLYFGPHLSSSNTISCSAIPKDEVAIYISDTEVRFGQEVFRDVPAQHLLSHILEGLDVQKVGSDNAHQRLPRLSSLTLSDVAGPSPITQDRLWRLLAGYLRPGDIVLGETGTAGYGVREMALPCHSRVFTPVTWLSIGYMLPASQGAALAQRELMMADEYQGIRDARTILFIGDGSFQMTAQELGTIIRLGLNVVVFVINNDGYTIERCIHGRQQAYNDITSWRYLQAPQFLGGGDEVYTASARDWDELGGILTTDQLWNGCGLRMVEIVCDREDAPSGPLVEYLQRQNSV</sequence>
<keyword evidence="17" id="KW-1185">Reference proteome</keyword>
<dbReference type="CDD" id="cd02005">
    <property type="entry name" value="TPP_PDC_IPDC"/>
    <property type="match status" value="1"/>
</dbReference>
<dbReference type="InterPro" id="IPR012110">
    <property type="entry name" value="PDC/IPDC-like"/>
</dbReference>
<evidence type="ECO:0000256" key="4">
    <source>
        <dbReference type="ARBA" id="ARBA00013202"/>
    </source>
</evidence>
<dbReference type="InterPro" id="IPR047214">
    <property type="entry name" value="TPP_PDC_IPDC"/>
</dbReference>
<comment type="cofactor">
    <cofactor evidence="11">
        <name>Mg(2+)</name>
        <dbReference type="ChEBI" id="CHEBI:18420"/>
    </cofactor>
    <text evidence="11">Binds 1 Mg(2+) per subunit.</text>
</comment>
<keyword evidence="9 12" id="KW-0786">Thiamine pyrophosphate</keyword>
<proteinExistence type="inferred from homology"/>
<keyword evidence="7" id="KW-0210">Decarboxylase</keyword>
<dbReference type="GO" id="GO:0030976">
    <property type="term" value="F:thiamine pyrophosphate binding"/>
    <property type="evidence" value="ECO:0007669"/>
    <property type="project" value="InterPro"/>
</dbReference>
<dbReference type="GO" id="GO:0004737">
    <property type="term" value="F:pyruvate decarboxylase activity"/>
    <property type="evidence" value="ECO:0007669"/>
    <property type="project" value="UniProtKB-EC"/>
</dbReference>
<evidence type="ECO:0000259" key="14">
    <source>
        <dbReference type="Pfam" id="PF02775"/>
    </source>
</evidence>
<organism evidence="16 17">
    <name type="scientific">Aspergillus aculeatus (strain ATCC 16872 / CBS 172.66 / WB 5094)</name>
    <dbReference type="NCBI Taxonomy" id="690307"/>
    <lineage>
        <taxon>Eukaryota</taxon>
        <taxon>Fungi</taxon>
        <taxon>Dikarya</taxon>
        <taxon>Ascomycota</taxon>
        <taxon>Pezizomycotina</taxon>
        <taxon>Eurotiomycetes</taxon>
        <taxon>Eurotiomycetidae</taxon>
        <taxon>Eurotiales</taxon>
        <taxon>Aspergillaceae</taxon>
        <taxon>Aspergillus</taxon>
        <taxon>Aspergillus subgen. Circumdati</taxon>
    </lineage>
</organism>
<evidence type="ECO:0000256" key="5">
    <source>
        <dbReference type="ARBA" id="ARBA00014422"/>
    </source>
</evidence>
<evidence type="ECO:0000256" key="3">
    <source>
        <dbReference type="ARBA" id="ARBA00007812"/>
    </source>
</evidence>
<dbReference type="InterPro" id="IPR029035">
    <property type="entry name" value="DHS-like_NAD/FAD-binding_dom"/>
</dbReference>
<accession>A0A1L9X0A5</accession>
<dbReference type="GO" id="GO:0000949">
    <property type="term" value="P:aromatic amino acid family catabolic process to alcohol via Ehrlich pathway"/>
    <property type="evidence" value="ECO:0007669"/>
    <property type="project" value="TreeGrafter"/>
</dbReference>
<comment type="similarity">
    <text evidence="3 12">Belongs to the TPP enzyme family.</text>
</comment>
<dbReference type="EC" id="4.1.1.1" evidence="4"/>
<evidence type="ECO:0000256" key="11">
    <source>
        <dbReference type="PIRSR" id="PIRSR036565-2"/>
    </source>
</evidence>
<dbReference type="AlphaFoldDB" id="A0A1L9X0A5"/>
<feature type="binding site" evidence="11">
    <location>
        <position position="482"/>
    </location>
    <ligand>
        <name>Mg(2+)</name>
        <dbReference type="ChEBI" id="CHEBI:18420"/>
    </ligand>
</feature>
<dbReference type="InterPro" id="IPR011766">
    <property type="entry name" value="TPP_enzyme_TPP-bd"/>
</dbReference>
<dbReference type="PANTHER" id="PTHR43452">
    <property type="entry name" value="PYRUVATE DECARBOXYLASE"/>
    <property type="match status" value="1"/>
</dbReference>
<feature type="binding site" evidence="11">
    <location>
        <position position="480"/>
    </location>
    <ligand>
        <name>Mg(2+)</name>
        <dbReference type="ChEBI" id="CHEBI:18420"/>
    </ligand>
</feature>
<feature type="domain" description="Thiamine pyrophosphate enzyme central" evidence="13">
    <location>
        <begin position="200"/>
        <end position="333"/>
    </location>
</feature>
<comment type="catalytic activity">
    <reaction evidence="1">
        <text>a 2-oxocarboxylate + H(+) = an aldehyde + CO2</text>
        <dbReference type="Rhea" id="RHEA:11628"/>
        <dbReference type="ChEBI" id="CHEBI:15378"/>
        <dbReference type="ChEBI" id="CHEBI:16526"/>
        <dbReference type="ChEBI" id="CHEBI:17478"/>
        <dbReference type="ChEBI" id="CHEBI:35179"/>
        <dbReference type="EC" id="4.1.1.1"/>
    </reaction>
</comment>
<evidence type="ECO:0000313" key="16">
    <source>
        <dbReference type="EMBL" id="OJK01814.1"/>
    </source>
</evidence>
<dbReference type="InterPro" id="IPR029061">
    <property type="entry name" value="THDP-binding"/>
</dbReference>
<dbReference type="GeneID" id="30973227"/>
<dbReference type="VEuPathDB" id="FungiDB:ASPACDRAFT_26359"/>
<evidence type="ECO:0000256" key="8">
    <source>
        <dbReference type="ARBA" id="ARBA00022842"/>
    </source>
</evidence>
<dbReference type="EMBL" id="KV878974">
    <property type="protein sequence ID" value="OJK01814.1"/>
    <property type="molecule type" value="Genomic_DNA"/>
</dbReference>
<feature type="binding site" evidence="11">
    <location>
        <position position="453"/>
    </location>
    <ligand>
        <name>Mg(2+)</name>
        <dbReference type="ChEBI" id="CHEBI:18420"/>
    </ligand>
</feature>
<dbReference type="Gene3D" id="3.40.50.1220">
    <property type="entry name" value="TPP-binding domain"/>
    <property type="match status" value="1"/>
</dbReference>
<reference evidence="17" key="1">
    <citation type="journal article" date="2017" name="Genome Biol.">
        <title>Comparative genomics reveals high biological diversity and specific adaptations in the industrially and medically important fungal genus Aspergillus.</title>
        <authorList>
            <person name="de Vries R.P."/>
            <person name="Riley R."/>
            <person name="Wiebenga A."/>
            <person name="Aguilar-Osorio G."/>
            <person name="Amillis S."/>
            <person name="Uchima C.A."/>
            <person name="Anderluh G."/>
            <person name="Asadollahi M."/>
            <person name="Askin M."/>
            <person name="Barry K."/>
            <person name="Battaglia E."/>
            <person name="Bayram O."/>
            <person name="Benocci T."/>
            <person name="Braus-Stromeyer S.A."/>
            <person name="Caldana C."/>
            <person name="Canovas D."/>
            <person name="Cerqueira G.C."/>
            <person name="Chen F."/>
            <person name="Chen W."/>
            <person name="Choi C."/>
            <person name="Clum A."/>
            <person name="Dos Santos R.A."/>
            <person name="Damasio A.R."/>
            <person name="Diallinas G."/>
            <person name="Emri T."/>
            <person name="Fekete E."/>
            <person name="Flipphi M."/>
            <person name="Freyberg S."/>
            <person name="Gallo A."/>
            <person name="Gournas C."/>
            <person name="Habgood R."/>
            <person name="Hainaut M."/>
            <person name="Harispe M.L."/>
            <person name="Henrissat B."/>
            <person name="Hilden K.S."/>
            <person name="Hope R."/>
            <person name="Hossain A."/>
            <person name="Karabika E."/>
            <person name="Karaffa L."/>
            <person name="Karanyi Z."/>
            <person name="Krasevec N."/>
            <person name="Kuo A."/>
            <person name="Kusch H."/>
            <person name="LaButti K."/>
            <person name="Lagendijk E.L."/>
            <person name="Lapidus A."/>
            <person name="Levasseur A."/>
            <person name="Lindquist E."/>
            <person name="Lipzen A."/>
            <person name="Logrieco A.F."/>
            <person name="MacCabe A."/>
            <person name="Maekelae M.R."/>
            <person name="Malavazi I."/>
            <person name="Melin P."/>
            <person name="Meyer V."/>
            <person name="Mielnichuk N."/>
            <person name="Miskei M."/>
            <person name="Molnar A.P."/>
            <person name="Mule G."/>
            <person name="Ngan C.Y."/>
            <person name="Orejas M."/>
            <person name="Orosz E."/>
            <person name="Ouedraogo J.P."/>
            <person name="Overkamp K.M."/>
            <person name="Park H.-S."/>
            <person name="Perrone G."/>
            <person name="Piumi F."/>
            <person name="Punt P.J."/>
            <person name="Ram A.F."/>
            <person name="Ramon A."/>
            <person name="Rauscher S."/>
            <person name="Record E."/>
            <person name="Riano-Pachon D.M."/>
            <person name="Robert V."/>
            <person name="Roehrig J."/>
            <person name="Ruller R."/>
            <person name="Salamov A."/>
            <person name="Salih N.S."/>
            <person name="Samson R.A."/>
            <person name="Sandor E."/>
            <person name="Sanguinetti M."/>
            <person name="Schuetze T."/>
            <person name="Sepcic K."/>
            <person name="Shelest E."/>
            <person name="Sherlock G."/>
            <person name="Sophianopoulou V."/>
            <person name="Squina F.M."/>
            <person name="Sun H."/>
            <person name="Susca A."/>
            <person name="Todd R.B."/>
            <person name="Tsang A."/>
            <person name="Unkles S.E."/>
            <person name="van de Wiele N."/>
            <person name="van Rossen-Uffink D."/>
            <person name="Oliveira J.V."/>
            <person name="Vesth T.C."/>
            <person name="Visser J."/>
            <person name="Yu J.-H."/>
            <person name="Zhou M."/>
            <person name="Andersen M.R."/>
            <person name="Archer D.B."/>
            <person name="Baker S.E."/>
            <person name="Benoit I."/>
            <person name="Brakhage A.A."/>
            <person name="Braus G.H."/>
            <person name="Fischer R."/>
            <person name="Frisvad J.C."/>
            <person name="Goldman G.H."/>
            <person name="Houbraken J."/>
            <person name="Oakley B."/>
            <person name="Pocsi I."/>
            <person name="Scazzocchio C."/>
            <person name="Seiboth B."/>
            <person name="vanKuyk P.A."/>
            <person name="Wortman J."/>
            <person name="Dyer P.S."/>
            <person name="Grigoriev I.V."/>
        </authorList>
    </citation>
    <scope>NUCLEOTIDE SEQUENCE [LARGE SCALE GENOMIC DNA]</scope>
    <source>
        <strain evidence="17">ATCC 16872 / CBS 172.66 / WB 5094</strain>
    </source>
</reference>
<dbReference type="PIRSF" id="PIRSF036565">
    <property type="entry name" value="Pyruvt_ip_decrb"/>
    <property type="match status" value="1"/>
</dbReference>
<dbReference type="GO" id="GO:0005829">
    <property type="term" value="C:cytosol"/>
    <property type="evidence" value="ECO:0007669"/>
    <property type="project" value="TreeGrafter"/>
</dbReference>
<dbReference type="InterPro" id="IPR047213">
    <property type="entry name" value="TPP_PYR_PDC_IPDC-like"/>
</dbReference>
<feature type="domain" description="Thiamine pyrophosphate enzyme TPP-binding" evidence="14">
    <location>
        <begin position="405"/>
        <end position="487"/>
    </location>
</feature>
<dbReference type="Proteomes" id="UP000184546">
    <property type="component" value="Unassembled WGS sequence"/>
</dbReference>
<feature type="domain" description="Thiamine pyrophosphate enzyme N-terminal TPP-binding" evidence="15">
    <location>
        <begin position="5"/>
        <end position="110"/>
    </location>
</feature>
<dbReference type="STRING" id="690307.A0A1L9X0A5"/>
<evidence type="ECO:0000256" key="2">
    <source>
        <dbReference type="ARBA" id="ARBA00001964"/>
    </source>
</evidence>
<dbReference type="SUPFAM" id="SSF52467">
    <property type="entry name" value="DHS-like NAD/FAD-binding domain"/>
    <property type="match status" value="1"/>
</dbReference>
<dbReference type="FunFam" id="3.40.50.970:FF:000019">
    <property type="entry name" value="Pyruvate decarboxylase isozyme"/>
    <property type="match status" value="1"/>
</dbReference>
<name>A0A1L9X0A5_ASPA1</name>
<keyword evidence="6 11" id="KW-0479">Metal-binding</keyword>
<dbReference type="GO" id="GO:0005634">
    <property type="term" value="C:nucleus"/>
    <property type="evidence" value="ECO:0007669"/>
    <property type="project" value="TreeGrafter"/>
</dbReference>
<comment type="cofactor">
    <cofactor evidence="2">
        <name>thiamine diphosphate</name>
        <dbReference type="ChEBI" id="CHEBI:58937"/>
    </cofactor>
</comment>
<evidence type="ECO:0000256" key="9">
    <source>
        <dbReference type="ARBA" id="ARBA00023052"/>
    </source>
</evidence>
<evidence type="ECO:0000256" key="1">
    <source>
        <dbReference type="ARBA" id="ARBA00001041"/>
    </source>
</evidence>
<evidence type="ECO:0000313" key="17">
    <source>
        <dbReference type="Proteomes" id="UP000184546"/>
    </source>
</evidence>
<evidence type="ECO:0000259" key="13">
    <source>
        <dbReference type="Pfam" id="PF00205"/>
    </source>
</evidence>
<dbReference type="OMA" id="HGRKQGY"/>
<dbReference type="CDD" id="cd07038">
    <property type="entry name" value="TPP_PYR_PDC_IPDC_like"/>
    <property type="match status" value="1"/>
</dbReference>
<evidence type="ECO:0000259" key="15">
    <source>
        <dbReference type="Pfam" id="PF02776"/>
    </source>
</evidence>
<evidence type="ECO:0000256" key="7">
    <source>
        <dbReference type="ARBA" id="ARBA00022793"/>
    </source>
</evidence>
<dbReference type="FunFam" id="3.40.50.970:FF:000024">
    <property type="entry name" value="Pyruvate decarboxylase isozyme"/>
    <property type="match status" value="1"/>
</dbReference>
<dbReference type="GO" id="GO:0000287">
    <property type="term" value="F:magnesium ion binding"/>
    <property type="evidence" value="ECO:0007669"/>
    <property type="project" value="InterPro"/>
</dbReference>
<keyword evidence="8 11" id="KW-0460">Magnesium</keyword>
<dbReference type="PANTHER" id="PTHR43452:SF11">
    <property type="entry name" value="PYRUVATE DECARBOXYLASE"/>
    <property type="match status" value="1"/>
</dbReference>